<protein>
    <submittedName>
        <fullName evidence="1">Uncharacterized protein</fullName>
    </submittedName>
</protein>
<proteinExistence type="predicted"/>
<reference evidence="1 2" key="1">
    <citation type="submission" date="2014-04" db="EMBL/GenBank/DDBJ databases">
        <authorList>
            <person name="Bishop-Lilly K.A."/>
            <person name="Broomall S.M."/>
            <person name="Chain P.S."/>
            <person name="Chertkov O."/>
            <person name="Coyne S.R."/>
            <person name="Daligault H.E."/>
            <person name="Davenport K.W."/>
            <person name="Erkkila T."/>
            <person name="Frey K.G."/>
            <person name="Gibbons H.S."/>
            <person name="Gu W."/>
            <person name="Jaissle J."/>
            <person name="Johnson S.L."/>
            <person name="Koroleva G.I."/>
            <person name="Ladner J.T."/>
            <person name="Lo C.-C."/>
            <person name="Minogue T.D."/>
            <person name="Munk C."/>
            <person name="Palacios G.F."/>
            <person name="Redden C.L."/>
            <person name="Rosenzweig C.N."/>
            <person name="Scholz M.B."/>
            <person name="Teshima H."/>
            <person name="Xu Y."/>
        </authorList>
    </citation>
    <scope>NUCLEOTIDE SEQUENCE [LARGE SCALE GENOMIC DNA]</scope>
    <source>
        <strain evidence="1 2">FAJ</strain>
    </source>
</reference>
<sequence length="159" mass="17103">MPSYVQAKMENTGELFLHCGSKVVAGRNSNEQNGAGENASLVVGYHWDISPNTASDIENVSSHFIITLPAYSPLVASVFNAVNQKDVVQELVLNDVDRSSTGGINKILATYTASNGHITDVSFDKSDVEHITISFKFEKIFFDDKTANTSGSIITTNGG</sequence>
<organism evidence="1 2">
    <name type="scientific">Francisella philomiragia</name>
    <dbReference type="NCBI Taxonomy" id="28110"/>
    <lineage>
        <taxon>Bacteria</taxon>
        <taxon>Pseudomonadati</taxon>
        <taxon>Pseudomonadota</taxon>
        <taxon>Gammaproteobacteria</taxon>
        <taxon>Thiotrichales</taxon>
        <taxon>Francisellaceae</taxon>
        <taxon>Francisella</taxon>
    </lineage>
</organism>
<dbReference type="AlphaFoldDB" id="A0AAW3DE57"/>
<comment type="caution">
    <text evidence="1">The sequence shown here is derived from an EMBL/GenBank/DDBJ whole genome shotgun (WGS) entry which is preliminary data.</text>
</comment>
<evidence type="ECO:0000313" key="2">
    <source>
        <dbReference type="Proteomes" id="UP000029117"/>
    </source>
</evidence>
<dbReference type="RefSeq" id="WP_035737976.1">
    <property type="nucleotide sequence ID" value="NZ_JACTRV010000018.1"/>
</dbReference>
<dbReference type="EMBL" id="JOUE01000001">
    <property type="protein sequence ID" value="KFJ44119.1"/>
    <property type="molecule type" value="Genomic_DNA"/>
</dbReference>
<evidence type="ECO:0000313" key="1">
    <source>
        <dbReference type="EMBL" id="KFJ44119.1"/>
    </source>
</evidence>
<dbReference type="Proteomes" id="UP000029117">
    <property type="component" value="Unassembled WGS sequence"/>
</dbReference>
<gene>
    <name evidence="1" type="ORF">DR78_1961</name>
</gene>
<accession>A0AAW3DE57</accession>
<name>A0AAW3DE57_9GAMM</name>